<dbReference type="AlphaFoldDB" id="A0A8H6NGK9"/>
<name>A0A8H6NGK9_9PEZI</name>
<protein>
    <submittedName>
        <fullName evidence="1">Uncharacterized protein</fullName>
    </submittedName>
</protein>
<comment type="caution">
    <text evidence="1">The sequence shown here is derived from an EMBL/GenBank/DDBJ whole genome shotgun (WGS) entry which is preliminary data.</text>
</comment>
<keyword evidence="2" id="KW-1185">Reference proteome</keyword>
<sequence>MGDDASAFSNLDWVAISHLDIYAGKRPATTGVLRPAKILGCFSRGDEYAAAGRPAQEVSSQVAKMLLDAGLGILTWRKRQTLQTLGGMEMETVHGTR</sequence>
<dbReference type="EMBL" id="WIGO01000077">
    <property type="protein sequence ID" value="KAF6831751.1"/>
    <property type="molecule type" value="Genomic_DNA"/>
</dbReference>
<accession>A0A8H6NGK9</accession>
<dbReference type="Proteomes" id="UP000654918">
    <property type="component" value="Unassembled WGS sequence"/>
</dbReference>
<reference evidence="1" key="1">
    <citation type="journal article" date="2020" name="Phytopathology">
        <title>Genome Sequence Resources of Colletotrichum truncatum, C. plurivorum, C. musicola, and C. sojae: Four Species Pathogenic to Soybean (Glycine max).</title>
        <authorList>
            <person name="Rogerio F."/>
            <person name="Boufleur T.R."/>
            <person name="Ciampi-Guillardi M."/>
            <person name="Sukno S.A."/>
            <person name="Thon M.R."/>
            <person name="Massola Junior N.S."/>
            <person name="Baroncelli R."/>
        </authorList>
    </citation>
    <scope>NUCLEOTIDE SEQUENCE</scope>
    <source>
        <strain evidence="1">LFN00145</strain>
    </source>
</reference>
<gene>
    <name evidence="1" type="ORF">CPLU01_06541</name>
</gene>
<organism evidence="1 2">
    <name type="scientific">Colletotrichum plurivorum</name>
    <dbReference type="NCBI Taxonomy" id="2175906"/>
    <lineage>
        <taxon>Eukaryota</taxon>
        <taxon>Fungi</taxon>
        <taxon>Dikarya</taxon>
        <taxon>Ascomycota</taxon>
        <taxon>Pezizomycotina</taxon>
        <taxon>Sordariomycetes</taxon>
        <taxon>Hypocreomycetidae</taxon>
        <taxon>Glomerellales</taxon>
        <taxon>Glomerellaceae</taxon>
        <taxon>Colletotrichum</taxon>
        <taxon>Colletotrichum orchidearum species complex</taxon>
    </lineage>
</organism>
<evidence type="ECO:0000313" key="1">
    <source>
        <dbReference type="EMBL" id="KAF6831751.1"/>
    </source>
</evidence>
<proteinExistence type="predicted"/>
<evidence type="ECO:0000313" key="2">
    <source>
        <dbReference type="Proteomes" id="UP000654918"/>
    </source>
</evidence>